<keyword evidence="1" id="KW-0812">Transmembrane</keyword>
<evidence type="ECO:0000256" key="1">
    <source>
        <dbReference type="SAM" id="Phobius"/>
    </source>
</evidence>
<dbReference type="RefSeq" id="WP_213237840.1">
    <property type="nucleotide sequence ID" value="NZ_JAHBCL010000029.1"/>
</dbReference>
<proteinExistence type="predicted"/>
<protein>
    <recommendedName>
        <fullName evidence="4">DUF3139 domain-containing protein</fullName>
    </recommendedName>
</protein>
<evidence type="ECO:0000313" key="3">
    <source>
        <dbReference type="Proteomes" id="UP000746471"/>
    </source>
</evidence>
<evidence type="ECO:0008006" key="4">
    <source>
        <dbReference type="Google" id="ProtNLM"/>
    </source>
</evidence>
<evidence type="ECO:0000313" key="2">
    <source>
        <dbReference type="EMBL" id="MBS7527978.1"/>
    </source>
</evidence>
<feature type="transmembrane region" description="Helical" evidence="1">
    <location>
        <begin position="12"/>
        <end position="29"/>
    </location>
</feature>
<dbReference type="EMBL" id="JAHBCL010000029">
    <property type="protein sequence ID" value="MBS7527978.1"/>
    <property type="molecule type" value="Genomic_DNA"/>
</dbReference>
<keyword evidence="3" id="KW-1185">Reference proteome</keyword>
<gene>
    <name evidence="2" type="ORF">KHM83_14935</name>
</gene>
<dbReference type="Proteomes" id="UP000746471">
    <property type="component" value="Unassembled WGS sequence"/>
</dbReference>
<accession>A0ABS5PS36</accession>
<reference evidence="2 3" key="1">
    <citation type="submission" date="2021-05" db="EMBL/GenBank/DDBJ databases">
        <title>Fusibacter ferrireducens sp. nov., an anaerobic, sulfur- and Fe-reducing bacterium isolated from the mangrove sediment.</title>
        <authorList>
            <person name="Qiu D."/>
        </authorList>
    </citation>
    <scope>NUCLEOTIDE SEQUENCE [LARGE SCALE GENOMIC DNA]</scope>
    <source>
        <strain evidence="2 3">DSM 12116</strain>
    </source>
</reference>
<organism evidence="2 3">
    <name type="scientific">Fusibacter paucivorans</name>
    <dbReference type="NCBI Taxonomy" id="76009"/>
    <lineage>
        <taxon>Bacteria</taxon>
        <taxon>Bacillati</taxon>
        <taxon>Bacillota</taxon>
        <taxon>Clostridia</taxon>
        <taxon>Eubacteriales</taxon>
        <taxon>Eubacteriales Family XII. Incertae Sedis</taxon>
        <taxon>Fusibacter</taxon>
    </lineage>
</organism>
<keyword evidence="1" id="KW-1133">Transmembrane helix</keyword>
<keyword evidence="1" id="KW-0472">Membrane</keyword>
<sequence length="102" mass="12002">MEKTKSSRRRILRLVITIAVIGFVLLWFSDFLPQRVAEVVASGYMSKQEDGNEYDLIGVDYSNAHDCYMVYFEDESGARQRNIGIYWRYFPFNVYFDSDYPG</sequence>
<comment type="caution">
    <text evidence="2">The sequence shown here is derived from an EMBL/GenBank/DDBJ whole genome shotgun (WGS) entry which is preliminary data.</text>
</comment>
<name>A0ABS5PS36_9FIRM</name>